<gene>
    <name evidence="2" type="ORF">BC351_29785</name>
</gene>
<dbReference type="GO" id="GO:0016779">
    <property type="term" value="F:nucleotidyltransferase activity"/>
    <property type="evidence" value="ECO:0007669"/>
    <property type="project" value="UniProtKB-ARBA"/>
</dbReference>
<dbReference type="PANTHER" id="PTHR43777">
    <property type="entry name" value="MOLYBDENUM COFACTOR CYTIDYLYLTRANSFERASE"/>
    <property type="match status" value="1"/>
</dbReference>
<dbReference type="Gene3D" id="3.90.550.10">
    <property type="entry name" value="Spore Coat Polysaccharide Biosynthesis Protein SpsA, Chain A"/>
    <property type="match status" value="1"/>
</dbReference>
<dbReference type="InterPro" id="IPR025877">
    <property type="entry name" value="MobA-like_NTP_Trfase"/>
</dbReference>
<accession>A0A1V4HIM3</accession>
<evidence type="ECO:0000313" key="3">
    <source>
        <dbReference type="Proteomes" id="UP000190626"/>
    </source>
</evidence>
<dbReference type="Proteomes" id="UP000190626">
    <property type="component" value="Unassembled WGS sequence"/>
</dbReference>
<dbReference type="SUPFAM" id="SSF53448">
    <property type="entry name" value="Nucleotide-diphospho-sugar transferases"/>
    <property type="match status" value="1"/>
</dbReference>
<evidence type="ECO:0000313" key="2">
    <source>
        <dbReference type="EMBL" id="OPH55028.1"/>
    </source>
</evidence>
<proteinExistence type="predicted"/>
<dbReference type="CDD" id="cd04182">
    <property type="entry name" value="GT_2_like_f"/>
    <property type="match status" value="1"/>
</dbReference>
<organism evidence="2 3">
    <name type="scientific">Paenibacillus ferrarius</name>
    <dbReference type="NCBI Taxonomy" id="1469647"/>
    <lineage>
        <taxon>Bacteria</taxon>
        <taxon>Bacillati</taxon>
        <taxon>Bacillota</taxon>
        <taxon>Bacilli</taxon>
        <taxon>Bacillales</taxon>
        <taxon>Paenibacillaceae</taxon>
        <taxon>Paenibacillus</taxon>
    </lineage>
</organism>
<keyword evidence="3" id="KW-1185">Reference proteome</keyword>
<feature type="domain" description="MobA-like NTP transferase" evidence="1">
    <location>
        <begin position="1"/>
        <end position="156"/>
    </location>
</feature>
<sequence>MGTAKQSLEMAKGIQLGSIALLHALQSQLHSVVVVVRKDDLLEWLSEEVLTYVESGRCRFAVCAEAELGMAHSLKSGIQAAGQTNVEGIMVMLADQPFIEGEMLTRLIDTFGSEADYDFVASGDKGVPKPPVILGRRMWPAAVSLEGDAGARTLFQLPLYRGQIVEEEDSLRFMDIDTEERYQEARKIYSRKYMLT</sequence>
<protein>
    <recommendedName>
        <fullName evidence="1">MobA-like NTP transferase domain-containing protein</fullName>
    </recommendedName>
</protein>
<dbReference type="STRING" id="1469647.BC351_29785"/>
<name>A0A1V4HIM3_9BACL</name>
<dbReference type="EMBL" id="MBTG01000019">
    <property type="protein sequence ID" value="OPH55028.1"/>
    <property type="molecule type" value="Genomic_DNA"/>
</dbReference>
<comment type="caution">
    <text evidence="2">The sequence shown here is derived from an EMBL/GenBank/DDBJ whole genome shotgun (WGS) entry which is preliminary data.</text>
</comment>
<evidence type="ECO:0000259" key="1">
    <source>
        <dbReference type="Pfam" id="PF12804"/>
    </source>
</evidence>
<reference evidence="3" key="1">
    <citation type="submission" date="2016-07" db="EMBL/GenBank/DDBJ databases">
        <authorList>
            <person name="Florea S."/>
            <person name="Webb J.S."/>
            <person name="Jaromczyk J."/>
            <person name="Schardl C.L."/>
        </authorList>
    </citation>
    <scope>NUCLEOTIDE SEQUENCE [LARGE SCALE GENOMIC DNA]</scope>
    <source>
        <strain evidence="3">CY1</strain>
    </source>
</reference>
<dbReference type="PANTHER" id="PTHR43777:SF1">
    <property type="entry name" value="MOLYBDENUM COFACTOR CYTIDYLYLTRANSFERASE"/>
    <property type="match status" value="1"/>
</dbReference>
<dbReference type="AlphaFoldDB" id="A0A1V4HIM3"/>
<dbReference type="InterPro" id="IPR029044">
    <property type="entry name" value="Nucleotide-diphossugar_trans"/>
</dbReference>
<dbReference type="Pfam" id="PF12804">
    <property type="entry name" value="NTP_transf_3"/>
    <property type="match status" value="1"/>
</dbReference>